<evidence type="ECO:0000313" key="4">
    <source>
        <dbReference type="Proteomes" id="UP000279089"/>
    </source>
</evidence>
<dbReference type="PROSITE" id="PS50164">
    <property type="entry name" value="GIY_YIG"/>
    <property type="match status" value="1"/>
</dbReference>
<reference evidence="4" key="1">
    <citation type="submission" date="2018-11" db="EMBL/GenBank/DDBJ databases">
        <title>Chitinophaga lutea sp.nov., isolate from arsenic contaminated soil.</title>
        <authorList>
            <person name="Zong Y."/>
        </authorList>
    </citation>
    <scope>NUCLEOTIDE SEQUENCE [LARGE SCALE GENOMIC DNA]</scope>
    <source>
        <strain evidence="4">YLT18</strain>
    </source>
</reference>
<name>A0A3N4MEP3_9BACT</name>
<accession>A0A3N4MEP3</accession>
<dbReference type="AlphaFoldDB" id="A0A3N4MEP3"/>
<dbReference type="InterPro" id="IPR050190">
    <property type="entry name" value="UPF0213_domain"/>
</dbReference>
<dbReference type="InterPro" id="IPR000305">
    <property type="entry name" value="GIY-YIG_endonuc"/>
</dbReference>
<dbReference type="EMBL" id="RMBX01000003">
    <property type="protein sequence ID" value="RPD42058.1"/>
    <property type="molecule type" value="Genomic_DNA"/>
</dbReference>
<sequence length="96" mass="11140">MERGGTVYIMTNKHHTVLYTGVTSDIVSRVIEHHEKYYPQSFTAKFNVNKLVYYRTFTSIEEAIMEEKRIKGGSRAKKIALINSVNPSWKELSEEL</sequence>
<comment type="caution">
    <text evidence="3">The sequence shown here is derived from an EMBL/GenBank/DDBJ whole genome shotgun (WGS) entry which is preliminary data.</text>
</comment>
<dbReference type="Pfam" id="PF01541">
    <property type="entry name" value="GIY-YIG"/>
    <property type="match status" value="1"/>
</dbReference>
<protein>
    <submittedName>
        <fullName evidence="3">GIY-YIG nuclease family protein</fullName>
    </submittedName>
</protein>
<dbReference type="Gene3D" id="3.40.1440.10">
    <property type="entry name" value="GIY-YIG endonuclease"/>
    <property type="match status" value="1"/>
</dbReference>
<evidence type="ECO:0000313" key="3">
    <source>
        <dbReference type="EMBL" id="RPD42058.1"/>
    </source>
</evidence>
<dbReference type="SUPFAM" id="SSF82771">
    <property type="entry name" value="GIY-YIG endonuclease"/>
    <property type="match status" value="1"/>
</dbReference>
<comment type="similarity">
    <text evidence="1">Belongs to the UPF0213 family.</text>
</comment>
<organism evidence="3 4">
    <name type="scientific">Chitinophaga barathri</name>
    <dbReference type="NCBI Taxonomy" id="1647451"/>
    <lineage>
        <taxon>Bacteria</taxon>
        <taxon>Pseudomonadati</taxon>
        <taxon>Bacteroidota</taxon>
        <taxon>Chitinophagia</taxon>
        <taxon>Chitinophagales</taxon>
        <taxon>Chitinophagaceae</taxon>
        <taxon>Chitinophaga</taxon>
    </lineage>
</organism>
<dbReference type="OrthoDB" id="1495241at2"/>
<dbReference type="PANTHER" id="PTHR34477">
    <property type="entry name" value="UPF0213 PROTEIN YHBQ"/>
    <property type="match status" value="1"/>
</dbReference>
<keyword evidence="4" id="KW-1185">Reference proteome</keyword>
<dbReference type="RefSeq" id="WP_120515033.1">
    <property type="nucleotide sequence ID" value="NZ_QXZY01000002.1"/>
</dbReference>
<gene>
    <name evidence="3" type="ORF">EG028_07865</name>
</gene>
<feature type="domain" description="GIY-YIG" evidence="2">
    <location>
        <begin position="3"/>
        <end position="80"/>
    </location>
</feature>
<dbReference type="InterPro" id="IPR035901">
    <property type="entry name" value="GIY-YIG_endonuc_sf"/>
</dbReference>
<dbReference type="Proteomes" id="UP000279089">
    <property type="component" value="Unassembled WGS sequence"/>
</dbReference>
<proteinExistence type="inferred from homology"/>
<dbReference type="CDD" id="cd10448">
    <property type="entry name" value="GIY-YIG_unchar_3"/>
    <property type="match status" value="1"/>
</dbReference>
<evidence type="ECO:0000259" key="2">
    <source>
        <dbReference type="PROSITE" id="PS50164"/>
    </source>
</evidence>
<dbReference type="PANTHER" id="PTHR34477:SF5">
    <property type="entry name" value="BSL5627 PROTEIN"/>
    <property type="match status" value="1"/>
</dbReference>
<evidence type="ECO:0000256" key="1">
    <source>
        <dbReference type="ARBA" id="ARBA00007435"/>
    </source>
</evidence>